<feature type="region of interest" description="Disordered" evidence="1">
    <location>
        <begin position="1"/>
        <end position="71"/>
    </location>
</feature>
<reference evidence="3" key="1">
    <citation type="journal article" date="2019" name="Int. J. Syst. Evol. Microbiol.">
        <title>The Global Catalogue of Microorganisms (GCM) 10K type strain sequencing project: providing services to taxonomists for standard genome sequencing and annotation.</title>
        <authorList>
            <consortium name="The Broad Institute Genomics Platform"/>
            <consortium name="The Broad Institute Genome Sequencing Center for Infectious Disease"/>
            <person name="Wu L."/>
            <person name="Ma J."/>
        </authorList>
    </citation>
    <scope>NUCLEOTIDE SEQUENCE [LARGE SCALE GENOMIC DNA]</scope>
    <source>
        <strain evidence="3">JCM 11813</strain>
    </source>
</reference>
<evidence type="ECO:0008006" key="4">
    <source>
        <dbReference type="Google" id="ProtNLM"/>
    </source>
</evidence>
<gene>
    <name evidence="2" type="ORF">GCM10009606_39180</name>
</gene>
<evidence type="ECO:0000313" key="3">
    <source>
        <dbReference type="Proteomes" id="UP001499979"/>
    </source>
</evidence>
<name>A0ABP4F8L7_9ACTN</name>
<evidence type="ECO:0000313" key="2">
    <source>
        <dbReference type="EMBL" id="GAA1157367.1"/>
    </source>
</evidence>
<accession>A0ABP4F8L7</accession>
<protein>
    <recommendedName>
        <fullName evidence="4">Autophagy-related protein 2</fullName>
    </recommendedName>
</protein>
<evidence type="ECO:0000256" key="1">
    <source>
        <dbReference type="SAM" id="MobiDB-lite"/>
    </source>
</evidence>
<dbReference type="EMBL" id="BAAAJE010000023">
    <property type="protein sequence ID" value="GAA1157367.1"/>
    <property type="molecule type" value="Genomic_DNA"/>
</dbReference>
<sequence length="71" mass="7317">MADEKQDEGQVSEVSGLKADPGDQVSDGDAVSGQPEGESGKVDDGPTGPDAPTNAPRQDRYPDKDDVETTG</sequence>
<organism evidence="2 3">
    <name type="scientific">Nocardioides aquiterrae</name>
    <dbReference type="NCBI Taxonomy" id="203799"/>
    <lineage>
        <taxon>Bacteria</taxon>
        <taxon>Bacillati</taxon>
        <taxon>Actinomycetota</taxon>
        <taxon>Actinomycetes</taxon>
        <taxon>Propionibacteriales</taxon>
        <taxon>Nocardioidaceae</taxon>
        <taxon>Nocardioides</taxon>
    </lineage>
</organism>
<dbReference type="Proteomes" id="UP001499979">
    <property type="component" value="Unassembled WGS sequence"/>
</dbReference>
<comment type="caution">
    <text evidence="2">The sequence shown here is derived from an EMBL/GenBank/DDBJ whole genome shotgun (WGS) entry which is preliminary data.</text>
</comment>
<dbReference type="RefSeq" id="WP_343909354.1">
    <property type="nucleotide sequence ID" value="NZ_BAAAJE010000023.1"/>
</dbReference>
<keyword evidence="3" id="KW-1185">Reference proteome</keyword>
<proteinExistence type="predicted"/>